<dbReference type="Proteomes" id="UP000176629">
    <property type="component" value="Unassembled WGS sequence"/>
</dbReference>
<proteinExistence type="predicted"/>
<comment type="caution">
    <text evidence="1">The sequence shown here is derived from an EMBL/GenBank/DDBJ whole genome shotgun (WGS) entry which is preliminary data.</text>
</comment>
<dbReference type="AlphaFoldDB" id="A0A1F6XKA1"/>
<protein>
    <submittedName>
        <fullName evidence="1">Uncharacterized protein</fullName>
    </submittedName>
</protein>
<evidence type="ECO:0000313" key="2">
    <source>
        <dbReference type="Proteomes" id="UP000176629"/>
    </source>
</evidence>
<dbReference type="EMBL" id="MFUX01000020">
    <property type="protein sequence ID" value="OGI94533.1"/>
    <property type="molecule type" value="Genomic_DNA"/>
</dbReference>
<sequence>MDDKKRFEFGNNPEDIKNIRKSGQPVEKALINDDILAFIYKGFPNDQRLLKYSDFKIEFICFGKLKVFIKIEIEGRTLESTFTDSDAEKFVDLVDNTKANDGDSYWRN</sequence>
<name>A0A1F6XKA1_9BACT</name>
<gene>
    <name evidence="1" type="ORF">A3A03_02440</name>
</gene>
<dbReference type="STRING" id="1801773.A3A03_02440"/>
<evidence type="ECO:0000313" key="1">
    <source>
        <dbReference type="EMBL" id="OGI94533.1"/>
    </source>
</evidence>
<organism evidence="1 2">
    <name type="scientific">Candidatus Nomurabacteria bacterium RIFCSPLOWO2_01_FULL_40_18</name>
    <dbReference type="NCBI Taxonomy" id="1801773"/>
    <lineage>
        <taxon>Bacteria</taxon>
        <taxon>Candidatus Nomuraibacteriota</taxon>
    </lineage>
</organism>
<reference evidence="1 2" key="1">
    <citation type="journal article" date="2016" name="Nat. Commun.">
        <title>Thousands of microbial genomes shed light on interconnected biogeochemical processes in an aquifer system.</title>
        <authorList>
            <person name="Anantharaman K."/>
            <person name="Brown C.T."/>
            <person name="Hug L.A."/>
            <person name="Sharon I."/>
            <person name="Castelle C.J."/>
            <person name="Probst A.J."/>
            <person name="Thomas B.C."/>
            <person name="Singh A."/>
            <person name="Wilkins M.J."/>
            <person name="Karaoz U."/>
            <person name="Brodie E.L."/>
            <person name="Williams K.H."/>
            <person name="Hubbard S.S."/>
            <person name="Banfield J.F."/>
        </authorList>
    </citation>
    <scope>NUCLEOTIDE SEQUENCE [LARGE SCALE GENOMIC DNA]</scope>
</reference>
<accession>A0A1F6XKA1</accession>